<dbReference type="GO" id="GO:0006631">
    <property type="term" value="P:fatty acid metabolic process"/>
    <property type="evidence" value="ECO:0007669"/>
    <property type="project" value="TreeGrafter"/>
</dbReference>
<sequence>MAFTAKIHPGFKFNGLSYTEKDLEELAYDLVKEGEAHEQSAGDFLLDWLNTEDWVEVKTSGTTGAPKNIRILKNNMLNSAMATGRFFDLGPGNSALHCLPSKYIAGKMMWVRAMILGWEIDLVAPSSKPLENTDKKYDFCAMVPLQVQNSLEELHRVKKLIIGGAKVSEELTAHLQHVPTLAYETYGMTETITHIAAKKLNHLKDPSKSGNFHLLPNVSIEKDERDCLLIEAPEVASEKIITNDIVEIVSDLEFKWLGRFDNVINSGGIKLIPEQIEIKLSKTVTNRFFLSSIKDKQLGEKLILVVEGSEKERDRISEAIKSLKTIDKYEIPREIYFFERFEETENGKIVRKLG</sequence>
<organism evidence="4 5">
    <name type="scientific">Leptobacterium flavescens</name>
    <dbReference type="NCBI Taxonomy" id="472055"/>
    <lineage>
        <taxon>Bacteria</taxon>
        <taxon>Pseudomonadati</taxon>
        <taxon>Bacteroidota</taxon>
        <taxon>Flavobacteriia</taxon>
        <taxon>Flavobacteriales</taxon>
        <taxon>Flavobacteriaceae</taxon>
        <taxon>Leptobacterium</taxon>
    </lineage>
</organism>
<proteinExistence type="inferred from homology"/>
<keyword evidence="2" id="KW-0436">Ligase</keyword>
<evidence type="ECO:0000256" key="2">
    <source>
        <dbReference type="ARBA" id="ARBA00022598"/>
    </source>
</evidence>
<dbReference type="InterPro" id="IPR000873">
    <property type="entry name" value="AMP-dep_synth/lig_dom"/>
</dbReference>
<dbReference type="Gene3D" id="3.30.300.30">
    <property type="match status" value="1"/>
</dbReference>
<reference evidence="4 5" key="1">
    <citation type="submission" date="2020-01" db="EMBL/GenBank/DDBJ databases">
        <title>Leptobacterium flavescens.</title>
        <authorList>
            <person name="Wang G."/>
        </authorList>
    </citation>
    <scope>NUCLEOTIDE SEQUENCE [LARGE SCALE GENOMIC DNA]</scope>
    <source>
        <strain evidence="4 5">KCTC 22160</strain>
    </source>
</reference>
<evidence type="ECO:0000313" key="4">
    <source>
        <dbReference type="EMBL" id="NER13875.1"/>
    </source>
</evidence>
<dbReference type="Proteomes" id="UP000468581">
    <property type="component" value="Unassembled WGS sequence"/>
</dbReference>
<dbReference type="InterPro" id="IPR042099">
    <property type="entry name" value="ANL_N_sf"/>
</dbReference>
<dbReference type="RefSeq" id="WP_163607080.1">
    <property type="nucleotide sequence ID" value="NZ_JAABOO010000002.1"/>
</dbReference>
<gene>
    <name evidence="4" type="ORF">GWK08_10520</name>
</gene>
<evidence type="ECO:0000313" key="5">
    <source>
        <dbReference type="Proteomes" id="UP000468581"/>
    </source>
</evidence>
<dbReference type="Gene3D" id="3.40.50.12780">
    <property type="entry name" value="N-terminal domain of ligase-like"/>
    <property type="match status" value="1"/>
</dbReference>
<dbReference type="GO" id="GO:0031956">
    <property type="term" value="F:medium-chain fatty acid-CoA ligase activity"/>
    <property type="evidence" value="ECO:0007669"/>
    <property type="project" value="TreeGrafter"/>
</dbReference>
<evidence type="ECO:0000259" key="3">
    <source>
        <dbReference type="Pfam" id="PF00501"/>
    </source>
</evidence>
<keyword evidence="5" id="KW-1185">Reference proteome</keyword>
<dbReference type="Pfam" id="PF00501">
    <property type="entry name" value="AMP-binding"/>
    <property type="match status" value="1"/>
</dbReference>
<dbReference type="EMBL" id="JAABOO010000002">
    <property type="protein sequence ID" value="NER13875.1"/>
    <property type="molecule type" value="Genomic_DNA"/>
</dbReference>
<evidence type="ECO:0000256" key="1">
    <source>
        <dbReference type="ARBA" id="ARBA00006432"/>
    </source>
</evidence>
<dbReference type="PANTHER" id="PTHR43201">
    <property type="entry name" value="ACYL-COA SYNTHETASE"/>
    <property type="match status" value="1"/>
</dbReference>
<dbReference type="SUPFAM" id="SSF56801">
    <property type="entry name" value="Acetyl-CoA synthetase-like"/>
    <property type="match status" value="1"/>
</dbReference>
<dbReference type="PANTHER" id="PTHR43201:SF5">
    <property type="entry name" value="MEDIUM-CHAIN ACYL-COA LIGASE ACSF2, MITOCHONDRIAL"/>
    <property type="match status" value="1"/>
</dbReference>
<name>A0A6P0UKR3_9FLAO</name>
<feature type="domain" description="AMP-dependent synthetase/ligase" evidence="3">
    <location>
        <begin position="59"/>
        <end position="210"/>
    </location>
</feature>
<dbReference type="AlphaFoldDB" id="A0A6P0UKR3"/>
<accession>A0A6P0UKR3</accession>
<protein>
    <submittedName>
        <fullName evidence="4">AMP-binding protein</fullName>
    </submittedName>
</protein>
<comment type="similarity">
    <text evidence="1">Belongs to the ATP-dependent AMP-binding enzyme family.</text>
</comment>
<dbReference type="InterPro" id="IPR045851">
    <property type="entry name" value="AMP-bd_C_sf"/>
</dbReference>
<comment type="caution">
    <text evidence="4">The sequence shown here is derived from an EMBL/GenBank/DDBJ whole genome shotgun (WGS) entry which is preliminary data.</text>
</comment>